<evidence type="ECO:0000256" key="2">
    <source>
        <dbReference type="ARBA" id="ARBA00023239"/>
    </source>
</evidence>
<comment type="similarity">
    <text evidence="4 5">Belongs to the RlpA family.</text>
</comment>
<dbReference type="SUPFAM" id="SSF110997">
    <property type="entry name" value="Sporulation related repeat"/>
    <property type="match status" value="1"/>
</dbReference>
<dbReference type="GO" id="GO:0008932">
    <property type="term" value="F:lytic endotransglycosylase activity"/>
    <property type="evidence" value="ECO:0007669"/>
    <property type="project" value="UniProtKB-UniRule"/>
</dbReference>
<dbReference type="SUPFAM" id="SSF50685">
    <property type="entry name" value="Barwin-like endoglucanases"/>
    <property type="match status" value="1"/>
</dbReference>
<feature type="domain" description="SPOR" evidence="6">
    <location>
        <begin position="267"/>
        <end position="346"/>
    </location>
</feature>
<dbReference type="CDD" id="cd22268">
    <property type="entry name" value="DPBB_RlpA-like"/>
    <property type="match status" value="1"/>
</dbReference>
<comment type="function">
    <text evidence="4">Lytic transglycosylase with a strong preference for naked glycan strands that lack stem peptides.</text>
</comment>
<dbReference type="GO" id="GO:0071555">
    <property type="term" value="P:cell wall organization"/>
    <property type="evidence" value="ECO:0007669"/>
    <property type="project" value="UniProtKB-KW"/>
</dbReference>
<evidence type="ECO:0000256" key="3">
    <source>
        <dbReference type="ARBA" id="ARBA00023316"/>
    </source>
</evidence>
<dbReference type="InterPro" id="IPR007730">
    <property type="entry name" value="SPOR-like_dom"/>
</dbReference>
<keyword evidence="7" id="KW-0449">Lipoprotein</keyword>
<dbReference type="Pfam" id="PF03330">
    <property type="entry name" value="DPBB_1"/>
    <property type="match status" value="1"/>
</dbReference>
<dbReference type="InterPro" id="IPR034718">
    <property type="entry name" value="RlpA"/>
</dbReference>
<dbReference type="EC" id="4.2.2.-" evidence="4"/>
<dbReference type="EMBL" id="LO017727">
    <property type="protein sequence ID" value="CRH04660.1"/>
    <property type="molecule type" value="Genomic_DNA"/>
</dbReference>
<dbReference type="PROSITE" id="PS51724">
    <property type="entry name" value="SPOR"/>
    <property type="match status" value="1"/>
</dbReference>
<dbReference type="InterPro" id="IPR036908">
    <property type="entry name" value="RlpA-like_sf"/>
</dbReference>
<evidence type="ECO:0000313" key="7">
    <source>
        <dbReference type="EMBL" id="CRH04660.1"/>
    </source>
</evidence>
<keyword evidence="3 4" id="KW-0961">Cell wall biogenesis/degradation</keyword>
<gene>
    <name evidence="4" type="primary">rlpA</name>
    <name evidence="7" type="ORF">MAGMO_0449</name>
</gene>
<dbReference type="GO" id="GO:0042834">
    <property type="term" value="F:peptidoglycan binding"/>
    <property type="evidence" value="ECO:0007669"/>
    <property type="project" value="InterPro"/>
</dbReference>
<sequence>MAIFFGWTKRLALYAALLVVGGCSLLPKDEVVPPPPPQPAKPTPHVKVGNPYEIKGVTYRPVANAKGYDEVGIASWYGSQFHGKPTANGEIFDMHQMTAAHKTLPLPTMVQVTNLKNGKQVVVRVNDRGPFVGDRLIDMSYAAAKELGFVVQGTAKVRVVSLTAEPKLDHGPLRRLEAGGAPIRQKMSPGVRQNMERVARLPVTQLMGRPLGGHAAGPAASQPMGRSVDLSAKRVQVPHQLRAPHRGQAPNRAQMPDVAENFRRNMMAPPRKVIVQVGAFSSQTNALRAKSRIHHLGQVDIQRVPNREPALYRVRLGPVAATAALDETLKRLLQLGFGNSQVIALQ</sequence>
<dbReference type="InterPro" id="IPR012997">
    <property type="entry name" value="RplA"/>
</dbReference>
<dbReference type="GO" id="GO:0000270">
    <property type="term" value="P:peptidoglycan metabolic process"/>
    <property type="evidence" value="ECO:0007669"/>
    <property type="project" value="UniProtKB-UniRule"/>
</dbReference>
<dbReference type="InterPro" id="IPR036680">
    <property type="entry name" value="SPOR-like_sf"/>
</dbReference>
<dbReference type="PANTHER" id="PTHR34183">
    <property type="entry name" value="ENDOLYTIC PEPTIDOGLYCAN TRANSGLYCOSYLASE RLPA"/>
    <property type="match status" value="1"/>
</dbReference>
<dbReference type="HAMAP" id="MF_02071">
    <property type="entry name" value="RlpA"/>
    <property type="match status" value="1"/>
</dbReference>
<evidence type="ECO:0000256" key="1">
    <source>
        <dbReference type="ARBA" id="ARBA00022729"/>
    </source>
</evidence>
<dbReference type="PANTHER" id="PTHR34183:SF1">
    <property type="entry name" value="ENDOLYTIC PEPTIDOGLYCAN TRANSGLYCOSYLASE RLPA"/>
    <property type="match status" value="1"/>
</dbReference>
<evidence type="ECO:0000256" key="5">
    <source>
        <dbReference type="RuleBase" id="RU003495"/>
    </source>
</evidence>
<name>A0A1S7LCN0_MAGMO</name>
<protein>
    <recommendedName>
        <fullName evidence="4">Endolytic peptidoglycan transglycosylase RlpA</fullName>
        <ecNumber evidence="4">4.2.2.-</ecNumber>
    </recommendedName>
</protein>
<dbReference type="AlphaFoldDB" id="A0A1S7LCN0"/>
<dbReference type="Gene3D" id="2.40.40.10">
    <property type="entry name" value="RlpA-like domain"/>
    <property type="match status" value="1"/>
</dbReference>
<dbReference type="Pfam" id="PF05036">
    <property type="entry name" value="SPOR"/>
    <property type="match status" value="1"/>
</dbReference>
<keyword evidence="1" id="KW-0732">Signal</keyword>
<dbReference type="Gene3D" id="3.30.70.1070">
    <property type="entry name" value="Sporulation related repeat"/>
    <property type="match status" value="1"/>
</dbReference>
<reference evidence="7" key="1">
    <citation type="submission" date="2015-04" db="EMBL/GenBank/DDBJ databases">
        <authorList>
            <person name="Syromyatnikov M.Y."/>
            <person name="Popov V.N."/>
        </authorList>
    </citation>
    <scope>NUCLEOTIDE SEQUENCE</scope>
    <source>
        <strain evidence="7">MO-1</strain>
    </source>
</reference>
<evidence type="ECO:0000256" key="4">
    <source>
        <dbReference type="HAMAP-Rule" id="MF_02071"/>
    </source>
</evidence>
<evidence type="ECO:0000259" key="6">
    <source>
        <dbReference type="PROSITE" id="PS51724"/>
    </source>
</evidence>
<organism evidence="7">
    <name type="scientific">Magnetococcus massalia (strain MO-1)</name>
    <dbReference type="NCBI Taxonomy" id="451514"/>
    <lineage>
        <taxon>Bacteria</taxon>
        <taxon>Pseudomonadati</taxon>
        <taxon>Pseudomonadota</taxon>
        <taxon>Magnetococcia</taxon>
        <taxon>Magnetococcales</taxon>
        <taxon>Magnetococcaceae</taxon>
        <taxon>Magnetococcus</taxon>
    </lineage>
</organism>
<keyword evidence="2 4" id="KW-0456">Lyase</keyword>
<dbReference type="NCBIfam" id="TIGR00413">
    <property type="entry name" value="rlpA"/>
    <property type="match status" value="1"/>
</dbReference>
<proteinExistence type="inferred from homology"/>
<accession>A0A1S7LCN0</accession>
<dbReference type="InterPro" id="IPR009009">
    <property type="entry name" value="RlpA-like_DPBB"/>
</dbReference>
<dbReference type="GO" id="GO:0009279">
    <property type="term" value="C:cell outer membrane"/>
    <property type="evidence" value="ECO:0007669"/>
    <property type="project" value="TreeGrafter"/>
</dbReference>